<sequence length="117" mass="13223">YKLGNPLNIHCRSDTVHCLIRESDGMRGNTISSDRFLPVTSKEAFYQRGLGIRYSQRECSIQAKRFWPMPTKAKGVQEATSRQGLLNKNCWGQNRVVTITLALSCLLSQTTSEELES</sequence>
<protein>
    <submittedName>
        <fullName evidence="1">Uncharacterized protein</fullName>
    </submittedName>
</protein>
<evidence type="ECO:0000313" key="1">
    <source>
        <dbReference type="EMBL" id="KFP57507.1"/>
    </source>
</evidence>
<dbReference type="Proteomes" id="UP000053745">
    <property type="component" value="Unassembled WGS sequence"/>
</dbReference>
<feature type="non-terminal residue" evidence="1">
    <location>
        <position position="117"/>
    </location>
</feature>
<organism evidence="1 2">
    <name type="scientific">Cathartes aura</name>
    <name type="common">Turkey vulture</name>
    <name type="synonym">Vultur aura</name>
    <dbReference type="NCBI Taxonomy" id="43455"/>
    <lineage>
        <taxon>Eukaryota</taxon>
        <taxon>Metazoa</taxon>
        <taxon>Chordata</taxon>
        <taxon>Craniata</taxon>
        <taxon>Vertebrata</taxon>
        <taxon>Euteleostomi</taxon>
        <taxon>Archelosauria</taxon>
        <taxon>Archosauria</taxon>
        <taxon>Dinosauria</taxon>
        <taxon>Saurischia</taxon>
        <taxon>Theropoda</taxon>
        <taxon>Coelurosauria</taxon>
        <taxon>Aves</taxon>
        <taxon>Neognathae</taxon>
        <taxon>Neoaves</taxon>
        <taxon>Telluraves</taxon>
        <taxon>Accipitrimorphae</taxon>
        <taxon>Accipitriformes</taxon>
        <taxon>Cathartidae</taxon>
        <taxon>Cathartes</taxon>
    </lineage>
</organism>
<proteinExistence type="predicted"/>
<keyword evidence="2" id="KW-1185">Reference proteome</keyword>
<dbReference type="EMBL" id="KL329615">
    <property type="protein sequence ID" value="KFP57507.1"/>
    <property type="molecule type" value="Genomic_DNA"/>
</dbReference>
<name>A0A091LMF3_CATAU</name>
<gene>
    <name evidence="1" type="ORF">N323_08229</name>
</gene>
<feature type="non-terminal residue" evidence="1">
    <location>
        <position position="1"/>
    </location>
</feature>
<dbReference type="AlphaFoldDB" id="A0A091LMF3"/>
<reference evidence="1 2" key="1">
    <citation type="submission" date="2014-04" db="EMBL/GenBank/DDBJ databases">
        <title>Genome evolution of avian class.</title>
        <authorList>
            <person name="Zhang G."/>
            <person name="Li C."/>
        </authorList>
    </citation>
    <scope>NUCLEOTIDE SEQUENCE [LARGE SCALE GENOMIC DNA]</scope>
    <source>
        <strain evidence="1">BGI_N323</strain>
    </source>
</reference>
<evidence type="ECO:0000313" key="2">
    <source>
        <dbReference type="Proteomes" id="UP000053745"/>
    </source>
</evidence>
<accession>A0A091LMF3</accession>